<organism evidence="3 4">
    <name type="scientific">Asticcacaulis biprosthecium C19</name>
    <dbReference type="NCBI Taxonomy" id="715226"/>
    <lineage>
        <taxon>Bacteria</taxon>
        <taxon>Pseudomonadati</taxon>
        <taxon>Pseudomonadota</taxon>
        <taxon>Alphaproteobacteria</taxon>
        <taxon>Caulobacterales</taxon>
        <taxon>Caulobacteraceae</taxon>
        <taxon>Asticcacaulis</taxon>
    </lineage>
</organism>
<dbReference type="InterPro" id="IPR006016">
    <property type="entry name" value="UspA"/>
</dbReference>
<dbReference type="CDD" id="cd00293">
    <property type="entry name" value="USP-like"/>
    <property type="match status" value="1"/>
</dbReference>
<dbReference type="EMBL" id="GL883077">
    <property type="protein sequence ID" value="EGF92630.1"/>
    <property type="molecule type" value="Genomic_DNA"/>
</dbReference>
<dbReference type="PANTHER" id="PTHR31964:SF113">
    <property type="entry name" value="USPA DOMAIN-CONTAINING PROTEIN"/>
    <property type="match status" value="1"/>
</dbReference>
<dbReference type="InterPro" id="IPR006015">
    <property type="entry name" value="Universal_stress_UspA"/>
</dbReference>
<protein>
    <submittedName>
        <fullName evidence="3">Universal stress family protein</fullName>
    </submittedName>
</protein>
<dbReference type="SUPFAM" id="SSF52402">
    <property type="entry name" value="Adenine nucleotide alpha hydrolases-like"/>
    <property type="match status" value="2"/>
</dbReference>
<dbReference type="HOGENOM" id="CLU_049301_5_0_5"/>
<gene>
    <name evidence="3" type="ORF">ABI_10670</name>
</gene>
<dbReference type="eggNOG" id="COG0589">
    <property type="taxonomic scope" value="Bacteria"/>
</dbReference>
<evidence type="ECO:0000256" key="1">
    <source>
        <dbReference type="ARBA" id="ARBA00008791"/>
    </source>
</evidence>
<comment type="similarity">
    <text evidence="1">Belongs to the universal stress protein A family.</text>
</comment>
<dbReference type="PRINTS" id="PR01438">
    <property type="entry name" value="UNVRSLSTRESS"/>
</dbReference>
<feature type="domain" description="UspA" evidence="2">
    <location>
        <begin position="166"/>
        <end position="287"/>
    </location>
</feature>
<sequence>MCLFGGETYELNALDTAFHLTRTSGGRLQVVHVASPPVLFEVLRAADSSSSGEGVTAVLETDARHLADAALALVTKRSTTHAVPLVASHHPILPDQALVTFCPLMGPVARCLPDAGRCVDLIVIGQDGGRGGHTGAVLTALFHTGSPVLVVPSVSDAPLSSTGYARNVAVAWDGSLTASRALRAALPHLSRADSVHLVSVEGMGDPYDATGEAAVLAYLACHGISADFIRAERVAHSIGHILLEKAGDLDADLLVAGAYGYGHMGELSLGSVSNHILKHAHLPLLLAH</sequence>
<proteinExistence type="inferred from homology"/>
<name>F4QH93_9CAUL</name>
<dbReference type="PANTHER" id="PTHR31964">
    <property type="entry name" value="ADENINE NUCLEOTIDE ALPHA HYDROLASES-LIKE SUPERFAMILY PROTEIN"/>
    <property type="match status" value="1"/>
</dbReference>
<accession>F4QH93</accession>
<evidence type="ECO:0000259" key="2">
    <source>
        <dbReference type="Pfam" id="PF00582"/>
    </source>
</evidence>
<dbReference type="Proteomes" id="UP000006512">
    <property type="component" value="Unassembled WGS sequence"/>
</dbReference>
<dbReference type="AlphaFoldDB" id="F4QH93"/>
<dbReference type="Pfam" id="PF00582">
    <property type="entry name" value="Usp"/>
    <property type="match status" value="1"/>
</dbReference>
<evidence type="ECO:0000313" key="3">
    <source>
        <dbReference type="EMBL" id="EGF92630.1"/>
    </source>
</evidence>
<keyword evidence="4" id="KW-1185">Reference proteome</keyword>
<reference evidence="4" key="1">
    <citation type="submission" date="2011-03" db="EMBL/GenBank/DDBJ databases">
        <title>Draft genome sequence of Brevundimonas diminuta.</title>
        <authorList>
            <person name="Brown P.J.B."/>
            <person name="Buechlein A."/>
            <person name="Hemmerich C."/>
            <person name="Brun Y.V."/>
        </authorList>
    </citation>
    <scope>NUCLEOTIDE SEQUENCE [LARGE SCALE GENOMIC DNA]</scope>
    <source>
        <strain evidence="4">C19</strain>
    </source>
</reference>
<dbReference type="STRING" id="715226.ABI_10670"/>
<evidence type="ECO:0000313" key="4">
    <source>
        <dbReference type="Proteomes" id="UP000006512"/>
    </source>
</evidence>
<dbReference type="Gene3D" id="3.40.50.12370">
    <property type="match status" value="1"/>
</dbReference>